<name>A0AAU6WDA2_9MICC</name>
<dbReference type="PANTHER" id="PTHR39203">
    <property type="entry name" value="CYTOPLASMIC PROTEIN-RELATED"/>
    <property type="match status" value="1"/>
</dbReference>
<accession>A0AAU6WDA2</accession>
<dbReference type="InterPro" id="IPR009326">
    <property type="entry name" value="DUF984"/>
</dbReference>
<dbReference type="Proteomes" id="UP001486888">
    <property type="component" value="Chromosome"/>
</dbReference>
<dbReference type="InterPro" id="IPR007374">
    <property type="entry name" value="ASCH_domain"/>
</dbReference>
<dbReference type="EMBL" id="CP125942">
    <property type="protein sequence ID" value="XAO45744.1"/>
    <property type="molecule type" value="Genomic_DNA"/>
</dbReference>
<sequence length="109" mass="12959">MAREYDYYDERVPQPEDHCIICDGAGQPQAILRVISVQRANFFEVDEEFAAAEGEGDLSLAYWRREHEKFWRRTQKFIGRDWSPEDTRQPGGELILERFEICWPEEFAD</sequence>
<proteinExistence type="predicted"/>
<gene>
    <name evidence="2" type="ORF">QMQ05_15615</name>
</gene>
<dbReference type="Gene3D" id="3.10.400.10">
    <property type="entry name" value="Sulfate adenylyltransferase"/>
    <property type="match status" value="1"/>
</dbReference>
<reference evidence="2 3" key="1">
    <citation type="submission" date="2023-05" db="EMBL/GenBank/DDBJ databases">
        <title>Glutamicibacter sp. B1, complete genome.</title>
        <authorList>
            <person name="Long Y.H."/>
            <person name="Fang T."/>
            <person name="Li X.Y."/>
        </authorList>
    </citation>
    <scope>NUCLEOTIDE SEQUENCE [LARGE SCALE GENOMIC DNA]</scope>
    <source>
        <strain evidence="2 3">B1</strain>
    </source>
</reference>
<organism evidence="2 3">
    <name type="scientific">Glutamicibacter ectropisis</name>
    <dbReference type="NCBI Taxonomy" id="3046593"/>
    <lineage>
        <taxon>Bacteria</taxon>
        <taxon>Bacillati</taxon>
        <taxon>Actinomycetota</taxon>
        <taxon>Actinomycetes</taxon>
        <taxon>Micrococcales</taxon>
        <taxon>Micrococcaceae</taxon>
        <taxon>Glutamicibacter</taxon>
    </lineage>
</organism>
<feature type="domain" description="ASCH" evidence="1">
    <location>
        <begin position="1"/>
        <end position="101"/>
    </location>
</feature>
<dbReference type="InterPro" id="IPR015947">
    <property type="entry name" value="PUA-like_sf"/>
</dbReference>
<dbReference type="SMART" id="SM01022">
    <property type="entry name" value="ASCH"/>
    <property type="match status" value="1"/>
</dbReference>
<dbReference type="AlphaFoldDB" id="A0AAU6WDA2"/>
<dbReference type="KEGG" id="gey:QMQ05_15615"/>
<protein>
    <submittedName>
        <fullName evidence="2">ASCH domain-containing protein</fullName>
    </submittedName>
</protein>
<dbReference type="PANTHER" id="PTHR39203:SF1">
    <property type="entry name" value="CYTOPLASMIC PROTEIN"/>
    <property type="match status" value="1"/>
</dbReference>
<dbReference type="RefSeq" id="WP_345471515.1">
    <property type="nucleotide sequence ID" value="NZ_CP125942.1"/>
</dbReference>
<evidence type="ECO:0000313" key="2">
    <source>
        <dbReference type="EMBL" id="XAO45744.1"/>
    </source>
</evidence>
<evidence type="ECO:0000259" key="1">
    <source>
        <dbReference type="SMART" id="SM01022"/>
    </source>
</evidence>
<keyword evidence="3" id="KW-1185">Reference proteome</keyword>
<dbReference type="SUPFAM" id="SSF88697">
    <property type="entry name" value="PUA domain-like"/>
    <property type="match status" value="1"/>
</dbReference>
<evidence type="ECO:0000313" key="3">
    <source>
        <dbReference type="Proteomes" id="UP001486888"/>
    </source>
</evidence>
<dbReference type="Pfam" id="PF04266">
    <property type="entry name" value="ASCH"/>
    <property type="match status" value="1"/>
</dbReference>